<sequence>MNTGRVVFVGAGPGDPKLLTIRGMESLRLADVIVYDRLASPQLLSYAKKGATLIYCGKEADHHTLPQEEINHLLIREAQKGKYVVRLKGGDPSMFGRVGEEAQMCRDHSIPFEIVPGITSGMAAPLYAGIPLTHRDYNSSVAFVTGHLCEKNAGKEPDWAALASMETLVIYMGVKNLPRIRERLLAHGKDAHTPVALVRWGTVREQETLIGKLGTIDKEVEQARFAAPAIIIVGEVVRLRESLNWYESRPLFGQRVAIARSASDEGNSELVIALEQLGVEVLPIPLIERCTFDTPLTELATYRWLVFENEQQVVFFTSALRQQRYDVRRLTSKLAVCGQRAFEAFEKRGIYPDLVLDENTSLLAFPDLIALEKEEQVLYVGARKPQRITLGHGKVIQVIQAGTMEWDEKHLGAKEERLSFDWLATDDAHTLSALAQFAGDAWSKTPIVCVGKETTDAAREMGWQTVSSHADNAIHINELLAWRDHAKRRQTLVLSTTSSQEGS</sequence>
<dbReference type="InterPro" id="IPR014776">
    <property type="entry name" value="4pyrrole_Mease_sub2"/>
</dbReference>
<dbReference type="Gene3D" id="3.40.50.10090">
    <property type="match status" value="2"/>
</dbReference>
<evidence type="ECO:0000256" key="4">
    <source>
        <dbReference type="ARBA" id="ARBA00022603"/>
    </source>
</evidence>
<protein>
    <recommendedName>
        <fullName evidence="3">Uroporphyrinogen-III C-methyltransferase</fullName>
        <ecNumber evidence="2">2.1.1.107</ecNumber>
    </recommendedName>
    <alternativeName>
        <fullName evidence="8">Uroporphyrinogen III methylase</fullName>
    </alternativeName>
</protein>
<dbReference type="GO" id="GO:0004852">
    <property type="term" value="F:uroporphyrinogen-III synthase activity"/>
    <property type="evidence" value="ECO:0007669"/>
    <property type="project" value="InterPro"/>
</dbReference>
<dbReference type="CDD" id="cd11642">
    <property type="entry name" value="SUMT"/>
    <property type="match status" value="1"/>
</dbReference>
<reference evidence="11 12" key="1">
    <citation type="submission" date="2019-07" db="EMBL/GenBank/DDBJ databases">
        <title>Characterization of Brevibacillus brevis HK544, as a potential biocontrol agent.</title>
        <authorList>
            <person name="Kim H."/>
        </authorList>
    </citation>
    <scope>NUCLEOTIDE SEQUENCE [LARGE SCALE GENOMIC DNA]</scope>
    <source>
        <strain evidence="11 12">HK544</strain>
    </source>
</reference>
<evidence type="ECO:0000256" key="6">
    <source>
        <dbReference type="ARBA" id="ARBA00022691"/>
    </source>
</evidence>
<dbReference type="SUPFAM" id="SSF69618">
    <property type="entry name" value="HemD-like"/>
    <property type="match status" value="1"/>
</dbReference>
<dbReference type="PROSITE" id="PS00839">
    <property type="entry name" value="SUMT_1"/>
    <property type="match status" value="1"/>
</dbReference>
<dbReference type="GO" id="GO:0032259">
    <property type="term" value="P:methylation"/>
    <property type="evidence" value="ECO:0007669"/>
    <property type="project" value="UniProtKB-KW"/>
</dbReference>
<dbReference type="InterPro" id="IPR035996">
    <property type="entry name" value="4pyrrol_Methylase_sf"/>
</dbReference>
<dbReference type="InterPro" id="IPR006366">
    <property type="entry name" value="CobA/CysG_C"/>
</dbReference>
<feature type="domain" description="Tetrapyrrole biosynthesis uroporphyrinogen III synthase" evidence="10">
    <location>
        <begin position="269"/>
        <end position="469"/>
    </location>
</feature>
<dbReference type="FunFam" id="3.40.1010.10:FF:000001">
    <property type="entry name" value="Siroheme synthase"/>
    <property type="match status" value="1"/>
</dbReference>
<dbReference type="PANTHER" id="PTHR45790">
    <property type="entry name" value="SIROHEME SYNTHASE-RELATED"/>
    <property type="match status" value="1"/>
</dbReference>
<dbReference type="Proteomes" id="UP000317713">
    <property type="component" value="Chromosome"/>
</dbReference>
<dbReference type="InterPro" id="IPR003043">
    <property type="entry name" value="Uropor_MeTrfase_CS"/>
</dbReference>
<feature type="domain" description="Tetrapyrrole methylase" evidence="9">
    <location>
        <begin position="5"/>
        <end position="216"/>
    </location>
</feature>
<dbReference type="InterPro" id="IPR000878">
    <property type="entry name" value="4pyrrol_Mease"/>
</dbReference>
<evidence type="ECO:0000256" key="2">
    <source>
        <dbReference type="ARBA" id="ARBA00012162"/>
    </source>
</evidence>
<dbReference type="PANTHER" id="PTHR45790:SF3">
    <property type="entry name" value="S-ADENOSYL-L-METHIONINE-DEPENDENT UROPORPHYRINOGEN III METHYLTRANSFERASE, CHLOROPLASTIC"/>
    <property type="match status" value="1"/>
</dbReference>
<dbReference type="GO" id="GO:0004851">
    <property type="term" value="F:uroporphyrin-III C-methyltransferase activity"/>
    <property type="evidence" value="ECO:0007669"/>
    <property type="project" value="UniProtKB-EC"/>
</dbReference>
<evidence type="ECO:0000256" key="7">
    <source>
        <dbReference type="ARBA" id="ARBA00023244"/>
    </source>
</evidence>
<dbReference type="SUPFAM" id="SSF53790">
    <property type="entry name" value="Tetrapyrrole methylase"/>
    <property type="match status" value="1"/>
</dbReference>
<gene>
    <name evidence="11" type="primary">cobA</name>
    <name evidence="11" type="ORF">FPS98_02775</name>
</gene>
<dbReference type="NCBIfam" id="TIGR01469">
    <property type="entry name" value="cobA_cysG_Cterm"/>
    <property type="match status" value="1"/>
</dbReference>
<dbReference type="GO" id="GO:0019354">
    <property type="term" value="P:siroheme biosynthetic process"/>
    <property type="evidence" value="ECO:0007669"/>
    <property type="project" value="InterPro"/>
</dbReference>
<dbReference type="Pfam" id="PF02602">
    <property type="entry name" value="HEM4"/>
    <property type="match status" value="1"/>
</dbReference>
<dbReference type="AlphaFoldDB" id="A0A517I2G1"/>
<evidence type="ECO:0000313" key="12">
    <source>
        <dbReference type="Proteomes" id="UP000317713"/>
    </source>
</evidence>
<dbReference type="EMBL" id="CP042161">
    <property type="protein sequence ID" value="QDS32996.1"/>
    <property type="molecule type" value="Genomic_DNA"/>
</dbReference>
<dbReference type="EC" id="2.1.1.107" evidence="2"/>
<dbReference type="InterPro" id="IPR036108">
    <property type="entry name" value="4pyrrol_syn_uPrphyn_synt_sf"/>
</dbReference>
<evidence type="ECO:0000313" key="11">
    <source>
        <dbReference type="EMBL" id="QDS32996.1"/>
    </source>
</evidence>
<evidence type="ECO:0000259" key="10">
    <source>
        <dbReference type="Pfam" id="PF02602"/>
    </source>
</evidence>
<organism evidence="11 12">
    <name type="scientific">Brevibacillus brevis</name>
    <name type="common">Bacillus brevis</name>
    <dbReference type="NCBI Taxonomy" id="1393"/>
    <lineage>
        <taxon>Bacteria</taxon>
        <taxon>Bacillati</taxon>
        <taxon>Bacillota</taxon>
        <taxon>Bacilli</taxon>
        <taxon>Bacillales</taxon>
        <taxon>Paenibacillaceae</taxon>
        <taxon>Brevibacillus</taxon>
    </lineage>
</organism>
<dbReference type="Gene3D" id="3.30.950.10">
    <property type="entry name" value="Methyltransferase, Cobalt-precorrin-4 Transmethylase, Domain 2"/>
    <property type="match status" value="1"/>
</dbReference>
<evidence type="ECO:0000256" key="8">
    <source>
        <dbReference type="ARBA" id="ARBA00079776"/>
    </source>
</evidence>
<dbReference type="NCBIfam" id="NF004790">
    <property type="entry name" value="PRK06136.1"/>
    <property type="match status" value="1"/>
</dbReference>
<evidence type="ECO:0000256" key="1">
    <source>
        <dbReference type="ARBA" id="ARBA00005879"/>
    </source>
</evidence>
<keyword evidence="4 11" id="KW-0489">Methyltransferase</keyword>
<evidence type="ECO:0000256" key="5">
    <source>
        <dbReference type="ARBA" id="ARBA00022679"/>
    </source>
</evidence>
<dbReference type="RefSeq" id="WP_144613367.1">
    <property type="nucleotide sequence ID" value="NZ_CP042161.1"/>
</dbReference>
<accession>A0A517I2G1</accession>
<dbReference type="InterPro" id="IPR003754">
    <property type="entry name" value="4pyrrol_synth_uPrphyn_synth"/>
</dbReference>
<evidence type="ECO:0000256" key="3">
    <source>
        <dbReference type="ARBA" id="ARBA00018323"/>
    </source>
</evidence>
<proteinExistence type="inferred from homology"/>
<keyword evidence="5 11" id="KW-0808">Transferase</keyword>
<dbReference type="Gene3D" id="3.40.1010.10">
    <property type="entry name" value="Cobalt-precorrin-4 Transmethylase, Domain 1"/>
    <property type="match status" value="1"/>
</dbReference>
<dbReference type="InterPro" id="IPR014777">
    <property type="entry name" value="4pyrrole_Mease_sub1"/>
</dbReference>
<name>A0A517I2G1_BREBE</name>
<evidence type="ECO:0000259" key="9">
    <source>
        <dbReference type="Pfam" id="PF00590"/>
    </source>
</evidence>
<dbReference type="Pfam" id="PF00590">
    <property type="entry name" value="TP_methylase"/>
    <property type="match status" value="1"/>
</dbReference>
<keyword evidence="7" id="KW-0627">Porphyrin biosynthesis</keyword>
<dbReference type="FunFam" id="3.30.950.10:FF:000001">
    <property type="entry name" value="Siroheme synthase"/>
    <property type="match status" value="1"/>
</dbReference>
<dbReference type="InterPro" id="IPR050161">
    <property type="entry name" value="Siro_Cobalamin_biosynth"/>
</dbReference>
<keyword evidence="6" id="KW-0949">S-adenosyl-L-methionine</keyword>
<comment type="similarity">
    <text evidence="1">Belongs to the precorrin methyltransferase family.</text>
</comment>